<feature type="signal peptide" evidence="1">
    <location>
        <begin position="1"/>
        <end position="21"/>
    </location>
</feature>
<accession>A0A7W5ZJK3</accession>
<gene>
    <name evidence="2" type="ORF">FHS57_002478</name>
</gene>
<comment type="caution">
    <text evidence="2">The sequence shown here is derived from an EMBL/GenBank/DDBJ whole genome shotgun (WGS) entry which is preliminary data.</text>
</comment>
<proteinExistence type="predicted"/>
<organism evidence="2 3">
    <name type="scientific">Runella defluvii</name>
    <dbReference type="NCBI Taxonomy" id="370973"/>
    <lineage>
        <taxon>Bacteria</taxon>
        <taxon>Pseudomonadati</taxon>
        <taxon>Bacteroidota</taxon>
        <taxon>Cytophagia</taxon>
        <taxon>Cytophagales</taxon>
        <taxon>Spirosomataceae</taxon>
        <taxon>Runella</taxon>
    </lineage>
</organism>
<protein>
    <recommendedName>
        <fullName evidence="4">Transporter</fullName>
    </recommendedName>
</protein>
<evidence type="ECO:0000313" key="3">
    <source>
        <dbReference type="Proteomes" id="UP000541352"/>
    </source>
</evidence>
<name>A0A7W5ZJK3_9BACT</name>
<reference evidence="2 3" key="1">
    <citation type="submission" date="2020-08" db="EMBL/GenBank/DDBJ databases">
        <title>Genomic Encyclopedia of Type Strains, Phase IV (KMG-IV): sequencing the most valuable type-strain genomes for metagenomic binning, comparative biology and taxonomic classification.</title>
        <authorList>
            <person name="Goeker M."/>
        </authorList>
    </citation>
    <scope>NUCLEOTIDE SEQUENCE [LARGE SCALE GENOMIC DNA]</scope>
    <source>
        <strain evidence="2 3">DSM 17976</strain>
    </source>
</reference>
<dbReference type="RefSeq" id="WP_183973932.1">
    <property type="nucleotide sequence ID" value="NZ_JACIBY010000004.1"/>
</dbReference>
<keyword evidence="1" id="KW-0732">Signal</keyword>
<feature type="chain" id="PRO_5031322201" description="Transporter" evidence="1">
    <location>
        <begin position="22"/>
        <end position="297"/>
    </location>
</feature>
<evidence type="ECO:0000313" key="2">
    <source>
        <dbReference type="EMBL" id="MBB3838473.1"/>
    </source>
</evidence>
<evidence type="ECO:0000256" key="1">
    <source>
        <dbReference type="SAM" id="SignalP"/>
    </source>
</evidence>
<sequence length="297" mass="33252">MKKLPLLSTIAAICFSLSAMAQMPNDAIYMSKGQVCVATMYTNSSWKEYWENTLKRENLNIGTHTTQSVMVMPAIGVSNRLNLMLALPYVWTQTSAGNLMGQKGLQDLSGWLKWKAVDVKGFSLNGLIGASIPVSKYVPDFLPMSIGLQCRTVSARILPSYQHKSGAYVTGHWTYSWRSNIHVDRDAYQADDRVYNTNEVNVPNATDWGARVGILKRKWQTEVFVENFSCVNGDNIRRNDMPFPTNNMEATTVGWYGKLQPKALGMNARVSYVTNGLNMGQSTSIMVGVLYLFNFKK</sequence>
<dbReference type="Proteomes" id="UP000541352">
    <property type="component" value="Unassembled WGS sequence"/>
</dbReference>
<keyword evidence="3" id="KW-1185">Reference proteome</keyword>
<evidence type="ECO:0008006" key="4">
    <source>
        <dbReference type="Google" id="ProtNLM"/>
    </source>
</evidence>
<dbReference type="AlphaFoldDB" id="A0A7W5ZJK3"/>
<dbReference type="EMBL" id="JACIBY010000004">
    <property type="protein sequence ID" value="MBB3838473.1"/>
    <property type="molecule type" value="Genomic_DNA"/>
</dbReference>